<dbReference type="GO" id="GO:0050684">
    <property type="term" value="P:regulation of mRNA processing"/>
    <property type="evidence" value="ECO:0007669"/>
    <property type="project" value="TreeGrafter"/>
</dbReference>
<evidence type="ECO:0000256" key="1">
    <source>
        <dbReference type="ARBA" id="ARBA00012513"/>
    </source>
</evidence>
<dbReference type="EC" id="2.7.11.1" evidence="1"/>
<dbReference type="InterPro" id="IPR011009">
    <property type="entry name" value="Kinase-like_dom_sf"/>
</dbReference>
<reference evidence="12" key="2">
    <citation type="submission" date="2015-02" db="UniProtKB">
        <authorList>
            <consortium name="EnsemblMetazoa"/>
        </authorList>
    </citation>
    <scope>IDENTIFICATION</scope>
</reference>
<dbReference type="PROSITE" id="PS00107">
    <property type="entry name" value="PROTEIN_KINASE_ATP"/>
    <property type="match status" value="1"/>
</dbReference>
<dbReference type="EMBL" id="JH430365">
    <property type="status" value="NOT_ANNOTATED_CDS"/>
    <property type="molecule type" value="Genomic_DNA"/>
</dbReference>
<evidence type="ECO:0000256" key="2">
    <source>
        <dbReference type="ARBA" id="ARBA00022527"/>
    </source>
</evidence>
<evidence type="ECO:0000256" key="8">
    <source>
        <dbReference type="ARBA" id="ARBA00048679"/>
    </source>
</evidence>
<feature type="domain" description="Protein kinase" evidence="11">
    <location>
        <begin position="38"/>
        <end position="340"/>
    </location>
</feature>
<dbReference type="Proteomes" id="UP000014500">
    <property type="component" value="Unassembled WGS sequence"/>
</dbReference>
<dbReference type="PROSITE" id="PS00108">
    <property type="entry name" value="PROTEIN_KINASE_ST"/>
    <property type="match status" value="1"/>
</dbReference>
<evidence type="ECO:0000256" key="3">
    <source>
        <dbReference type="ARBA" id="ARBA00022679"/>
    </source>
</evidence>
<protein>
    <recommendedName>
        <fullName evidence="1">non-specific serine/threonine protein kinase</fullName>
        <ecNumber evidence="1">2.7.11.1</ecNumber>
    </recommendedName>
</protein>
<comment type="catalytic activity">
    <reaction evidence="7">
        <text>L-threonyl-[protein] + ATP = O-phospho-L-threonyl-[protein] + ADP + H(+)</text>
        <dbReference type="Rhea" id="RHEA:46608"/>
        <dbReference type="Rhea" id="RHEA-COMP:11060"/>
        <dbReference type="Rhea" id="RHEA-COMP:11605"/>
        <dbReference type="ChEBI" id="CHEBI:15378"/>
        <dbReference type="ChEBI" id="CHEBI:30013"/>
        <dbReference type="ChEBI" id="CHEBI:30616"/>
        <dbReference type="ChEBI" id="CHEBI:61977"/>
        <dbReference type="ChEBI" id="CHEBI:456216"/>
        <dbReference type="EC" id="2.7.11.1"/>
    </reaction>
</comment>
<dbReference type="GO" id="GO:0004674">
    <property type="term" value="F:protein serine/threonine kinase activity"/>
    <property type="evidence" value="ECO:0007669"/>
    <property type="project" value="UniProtKB-KW"/>
</dbReference>
<dbReference type="AlphaFoldDB" id="T1IJZ1"/>
<evidence type="ECO:0000256" key="9">
    <source>
        <dbReference type="PROSITE-ProRule" id="PRU10141"/>
    </source>
</evidence>
<keyword evidence="6 9" id="KW-0067">ATP-binding</keyword>
<keyword evidence="13" id="KW-1185">Reference proteome</keyword>
<dbReference type="PANTHER" id="PTHR47634">
    <property type="entry name" value="PROTEIN KINASE DOMAIN-CONTAINING PROTEIN-RELATED"/>
    <property type="match status" value="1"/>
</dbReference>
<dbReference type="STRING" id="126957.T1IJZ1"/>
<dbReference type="PROSITE" id="PS50011">
    <property type="entry name" value="PROTEIN_KINASE_DOM"/>
    <property type="match status" value="1"/>
</dbReference>
<evidence type="ECO:0000256" key="6">
    <source>
        <dbReference type="ARBA" id="ARBA00022840"/>
    </source>
</evidence>
<keyword evidence="3" id="KW-0808">Transferase</keyword>
<dbReference type="GO" id="GO:0005634">
    <property type="term" value="C:nucleus"/>
    <property type="evidence" value="ECO:0007669"/>
    <property type="project" value="TreeGrafter"/>
</dbReference>
<dbReference type="PhylomeDB" id="T1IJZ1"/>
<keyword evidence="5" id="KW-0418">Kinase</keyword>
<dbReference type="GO" id="GO:0005524">
    <property type="term" value="F:ATP binding"/>
    <property type="evidence" value="ECO:0007669"/>
    <property type="project" value="UniProtKB-UniRule"/>
</dbReference>
<comment type="catalytic activity">
    <reaction evidence="8">
        <text>L-seryl-[protein] + ATP = O-phospho-L-seryl-[protein] + ADP + H(+)</text>
        <dbReference type="Rhea" id="RHEA:17989"/>
        <dbReference type="Rhea" id="RHEA-COMP:9863"/>
        <dbReference type="Rhea" id="RHEA-COMP:11604"/>
        <dbReference type="ChEBI" id="CHEBI:15378"/>
        <dbReference type="ChEBI" id="CHEBI:29999"/>
        <dbReference type="ChEBI" id="CHEBI:30616"/>
        <dbReference type="ChEBI" id="CHEBI:83421"/>
        <dbReference type="ChEBI" id="CHEBI:456216"/>
        <dbReference type="EC" id="2.7.11.1"/>
    </reaction>
</comment>
<evidence type="ECO:0000313" key="12">
    <source>
        <dbReference type="EnsemblMetazoa" id="SMAR001221-PA"/>
    </source>
</evidence>
<dbReference type="SMART" id="SM00220">
    <property type="entry name" value="S_TKc"/>
    <property type="match status" value="1"/>
</dbReference>
<proteinExistence type="inferred from homology"/>
<dbReference type="eggNOG" id="KOG1290">
    <property type="taxonomic scope" value="Eukaryota"/>
</dbReference>
<name>T1IJZ1_STRMM</name>
<dbReference type="GO" id="GO:0000245">
    <property type="term" value="P:spliceosomal complex assembly"/>
    <property type="evidence" value="ECO:0007669"/>
    <property type="project" value="TreeGrafter"/>
</dbReference>
<dbReference type="InterPro" id="IPR008271">
    <property type="entry name" value="Ser/Thr_kinase_AS"/>
</dbReference>
<keyword evidence="2 10" id="KW-0723">Serine/threonine-protein kinase</keyword>
<dbReference type="InterPro" id="IPR051334">
    <property type="entry name" value="SRPK"/>
</dbReference>
<dbReference type="PANTHER" id="PTHR47634:SF9">
    <property type="entry name" value="PROTEIN KINASE DOMAIN-CONTAINING PROTEIN-RELATED"/>
    <property type="match status" value="1"/>
</dbReference>
<evidence type="ECO:0000256" key="7">
    <source>
        <dbReference type="ARBA" id="ARBA00047899"/>
    </source>
</evidence>
<feature type="binding site" evidence="9">
    <location>
        <position position="67"/>
    </location>
    <ligand>
        <name>ATP</name>
        <dbReference type="ChEBI" id="CHEBI:30616"/>
    </ligand>
</feature>
<reference evidence="13" key="1">
    <citation type="submission" date="2011-05" db="EMBL/GenBank/DDBJ databases">
        <authorList>
            <person name="Richards S.R."/>
            <person name="Qu J."/>
            <person name="Jiang H."/>
            <person name="Jhangiani S.N."/>
            <person name="Agravi P."/>
            <person name="Goodspeed R."/>
            <person name="Gross S."/>
            <person name="Mandapat C."/>
            <person name="Jackson L."/>
            <person name="Mathew T."/>
            <person name="Pu L."/>
            <person name="Thornton R."/>
            <person name="Saada N."/>
            <person name="Wilczek-Boney K.B."/>
            <person name="Lee S."/>
            <person name="Kovar C."/>
            <person name="Wu Y."/>
            <person name="Scherer S.E."/>
            <person name="Worley K.C."/>
            <person name="Muzny D.M."/>
            <person name="Gibbs R."/>
        </authorList>
    </citation>
    <scope>NUCLEOTIDE SEQUENCE</scope>
    <source>
        <strain evidence="13">Brora</strain>
    </source>
</reference>
<organism evidence="12 13">
    <name type="scientific">Strigamia maritima</name>
    <name type="common">European centipede</name>
    <name type="synonym">Geophilus maritimus</name>
    <dbReference type="NCBI Taxonomy" id="126957"/>
    <lineage>
        <taxon>Eukaryota</taxon>
        <taxon>Metazoa</taxon>
        <taxon>Ecdysozoa</taxon>
        <taxon>Arthropoda</taxon>
        <taxon>Myriapoda</taxon>
        <taxon>Chilopoda</taxon>
        <taxon>Pleurostigmophora</taxon>
        <taxon>Geophilomorpha</taxon>
        <taxon>Linotaeniidae</taxon>
        <taxon>Strigamia</taxon>
    </lineage>
</organism>
<dbReference type="OMA" id="CEPLWML"/>
<dbReference type="Pfam" id="PF00069">
    <property type="entry name" value="Pkinase"/>
    <property type="match status" value="1"/>
</dbReference>
<evidence type="ECO:0000256" key="5">
    <source>
        <dbReference type="ARBA" id="ARBA00022777"/>
    </source>
</evidence>
<comment type="similarity">
    <text evidence="10">Belongs to the protein kinase superfamily.</text>
</comment>
<dbReference type="Gene3D" id="1.10.510.10">
    <property type="entry name" value="Transferase(Phosphotransferase) domain 1"/>
    <property type="match status" value="1"/>
</dbReference>
<dbReference type="SUPFAM" id="SSF56112">
    <property type="entry name" value="Protein kinase-like (PK-like)"/>
    <property type="match status" value="1"/>
</dbReference>
<evidence type="ECO:0000256" key="4">
    <source>
        <dbReference type="ARBA" id="ARBA00022741"/>
    </source>
</evidence>
<dbReference type="InterPro" id="IPR017441">
    <property type="entry name" value="Protein_kinase_ATP_BS"/>
</dbReference>
<evidence type="ECO:0000259" key="11">
    <source>
        <dbReference type="PROSITE" id="PS50011"/>
    </source>
</evidence>
<evidence type="ECO:0000256" key="10">
    <source>
        <dbReference type="RuleBase" id="RU000304"/>
    </source>
</evidence>
<dbReference type="InterPro" id="IPR000719">
    <property type="entry name" value="Prot_kinase_dom"/>
</dbReference>
<dbReference type="HOGENOM" id="CLU_000288_81_13_1"/>
<dbReference type="Gene3D" id="3.30.200.20">
    <property type="entry name" value="Phosphorylase Kinase, domain 1"/>
    <property type="match status" value="1"/>
</dbReference>
<accession>T1IJZ1</accession>
<dbReference type="GO" id="GO:0005737">
    <property type="term" value="C:cytoplasm"/>
    <property type="evidence" value="ECO:0007669"/>
    <property type="project" value="TreeGrafter"/>
</dbReference>
<keyword evidence="4 9" id="KW-0547">Nucleotide-binding</keyword>
<sequence>MDTTIKCSQSSISKPPEENYEYYIEEQVKFGDKFHNRYIIRCKLGWGNFSNVWMCWDERDQRRVALKITKTAIQINDDALIEIKLLEHIQRCTNDASHKGRIVQLLDKFMISGVNGTHVCSVFEIAGVDLLKLLNRSGNPGIPLNTVKSIMRQVLEALDYLHTTCGIIHTDIKLENICIVENPSCSGRKNDPLIATIADFGSACLVDLHFCPVIQSSPYRSPEVLLGLEYGPSADIWSAACMAFVLATGNFLFPSHCGDRLEAENHLARIVKVLGDFSVESSREIFTLEGKLRGIFEVLTRNCDWDYTDAFQFAEFLLPMLAIDPNKRSSAKDILKHPWLKN</sequence>
<evidence type="ECO:0000313" key="13">
    <source>
        <dbReference type="Proteomes" id="UP000014500"/>
    </source>
</evidence>
<dbReference type="EnsemblMetazoa" id="SMAR001221-RA">
    <property type="protein sequence ID" value="SMAR001221-PA"/>
    <property type="gene ID" value="SMAR001221"/>
</dbReference>